<comment type="caution">
    <text evidence="2">The sequence shown here is derived from an EMBL/GenBank/DDBJ whole genome shotgun (WGS) entry which is preliminary data.</text>
</comment>
<proteinExistence type="predicted"/>
<dbReference type="AlphaFoldDB" id="A0AAD4LAE7"/>
<dbReference type="EMBL" id="JAKELL010000082">
    <property type="protein sequence ID" value="KAH8983908.1"/>
    <property type="molecule type" value="Genomic_DNA"/>
</dbReference>
<gene>
    <name evidence="2" type="ORF">EDB92DRAFT_1951194</name>
</gene>
<protein>
    <submittedName>
        <fullName evidence="2">Uncharacterized protein</fullName>
    </submittedName>
</protein>
<feature type="region of interest" description="Disordered" evidence="1">
    <location>
        <begin position="1"/>
        <end position="23"/>
    </location>
</feature>
<evidence type="ECO:0000313" key="2">
    <source>
        <dbReference type="EMBL" id="KAH8983908.1"/>
    </source>
</evidence>
<keyword evidence="3" id="KW-1185">Reference proteome</keyword>
<accession>A0AAD4LAE7</accession>
<dbReference type="PANTHER" id="PTHR35179">
    <property type="entry name" value="PROTEIN CBG02620"/>
    <property type="match status" value="1"/>
</dbReference>
<organism evidence="2 3">
    <name type="scientific">Lactarius akahatsu</name>
    <dbReference type="NCBI Taxonomy" id="416441"/>
    <lineage>
        <taxon>Eukaryota</taxon>
        <taxon>Fungi</taxon>
        <taxon>Dikarya</taxon>
        <taxon>Basidiomycota</taxon>
        <taxon>Agaricomycotina</taxon>
        <taxon>Agaricomycetes</taxon>
        <taxon>Russulales</taxon>
        <taxon>Russulaceae</taxon>
        <taxon>Lactarius</taxon>
    </lineage>
</organism>
<evidence type="ECO:0000313" key="3">
    <source>
        <dbReference type="Proteomes" id="UP001201163"/>
    </source>
</evidence>
<feature type="compositionally biased region" description="Polar residues" evidence="1">
    <location>
        <begin position="1"/>
        <end position="14"/>
    </location>
</feature>
<dbReference type="Proteomes" id="UP001201163">
    <property type="component" value="Unassembled WGS sequence"/>
</dbReference>
<dbReference type="PANTHER" id="PTHR35179:SF2">
    <property type="entry name" value="START DOMAIN-CONTAINING PROTEIN"/>
    <property type="match status" value="1"/>
</dbReference>
<name>A0AAD4LAE7_9AGAM</name>
<reference evidence="2" key="1">
    <citation type="submission" date="2022-01" db="EMBL/GenBank/DDBJ databases">
        <title>Comparative genomics reveals a dynamic genome evolution in the ectomycorrhizal milk-cap (Lactarius) mushrooms.</title>
        <authorList>
            <consortium name="DOE Joint Genome Institute"/>
            <person name="Lebreton A."/>
            <person name="Tang N."/>
            <person name="Kuo A."/>
            <person name="LaButti K."/>
            <person name="Drula E."/>
            <person name="Barry K."/>
            <person name="Clum A."/>
            <person name="Lipzen A."/>
            <person name="Mousain D."/>
            <person name="Ng V."/>
            <person name="Wang R."/>
            <person name="Wang X."/>
            <person name="Dai Y."/>
            <person name="Henrissat B."/>
            <person name="Grigoriev I.V."/>
            <person name="Guerin-Laguette A."/>
            <person name="Yu F."/>
            <person name="Martin F.M."/>
        </authorList>
    </citation>
    <scope>NUCLEOTIDE SEQUENCE</scope>
    <source>
        <strain evidence="2">QP</strain>
    </source>
</reference>
<evidence type="ECO:0000256" key="1">
    <source>
        <dbReference type="SAM" id="MobiDB-lite"/>
    </source>
</evidence>
<sequence length="472" mass="52204">MSSREQPSRLNFTNTRRRGGRLRPDYGNRFYFFGSRERGGGSAARPADNFPSEPDLKEGLDTTIIQTISTPAHPMVPEYFPIDNVKYVASYNWTGAEEPTIVVPGSPAIWTGRAVPFTLQPDEGYVWKNVQLPQYPMLPLFAAADAIHDQEAAPPVDWPTVDFVTDHNDLRKLLRWLSPSPGREVQDFRIDVQLVGTKTLVLRRWEIRPYWDHANRSYGHAFAAAMTRAAPDCPSSRHHRVIAYNMLNTKMVVRFGIDACLPSPGSSVATTYFDDSNLAPCAHSSMNAEQTSTSTTTTMSPAINIVRAGTQVPQDALVEVVSRSAYYLDRLDWNELYSQLALSQTPTLRMGVHEGGEFKELREWQLEGSGTRLGTSGQSETQKGADIQDLSAQRRETAVQIVRLERVLQDVQKVAIARGSGPAGSFSLVCEGGKLCVYARKVDSDGDGTSPSGSCLPPDVAARFETQKHVIL</sequence>